<dbReference type="OrthoDB" id="80936at2"/>
<name>A0A1M6SAS1_MEGEL</name>
<sequence length="72" mass="7917">MSKLQNERLARYVEAEKAVLMGQSYTIGNRTLTRADLSSIRVAIDNLIASGATLDDSETPGKGRGKRIVFFD</sequence>
<reference evidence="1 2" key="1">
    <citation type="journal article" date="2018" name="Genome Announc.">
        <title>Complete genomes of two Megasphaera elsdenii strains, NCIMB 702410 and ATCC 25940.</title>
        <authorList>
            <person name="Hatmaker E.A."/>
            <person name="O'Dell K."/>
            <person name="Riley L.A."/>
            <person name="Klingeman D.M."/>
            <person name="Guss A.M."/>
        </authorList>
    </citation>
    <scope>NUCLEOTIDE SEQUENCE [LARGE SCALE GENOMIC DNA]</scope>
    <source>
        <strain evidence="1 2">NCIMB702410</strain>
    </source>
</reference>
<accession>A0A1M6SAS1</accession>
<dbReference type="GeneID" id="97492053"/>
<organism evidence="1 2">
    <name type="scientific">Megasphaera elsdenii</name>
    <dbReference type="NCBI Taxonomy" id="907"/>
    <lineage>
        <taxon>Bacteria</taxon>
        <taxon>Bacillati</taxon>
        <taxon>Bacillota</taxon>
        <taxon>Negativicutes</taxon>
        <taxon>Veillonellales</taxon>
        <taxon>Veillonellaceae</taxon>
        <taxon>Megasphaera</taxon>
    </lineage>
</organism>
<dbReference type="InterPro" id="IPR046146">
    <property type="entry name" value="DUF6148"/>
</dbReference>
<protein>
    <submittedName>
        <fullName evidence="1">Uncharacterized protein</fullName>
    </submittedName>
</protein>
<dbReference type="RefSeq" id="WP_014016048.1">
    <property type="nucleotide sequence ID" value="NZ_CBCRYV010000001.1"/>
</dbReference>
<dbReference type="Pfam" id="PF19645">
    <property type="entry name" value="DUF6148"/>
    <property type="match status" value="1"/>
</dbReference>
<evidence type="ECO:0000313" key="2">
    <source>
        <dbReference type="Proteomes" id="UP000238358"/>
    </source>
</evidence>
<dbReference type="AlphaFoldDB" id="A0A1M6SAS1"/>
<evidence type="ECO:0000313" key="1">
    <source>
        <dbReference type="EMBL" id="AVO27550.1"/>
    </source>
</evidence>
<proteinExistence type="predicted"/>
<dbReference type="EMBL" id="CP027569">
    <property type="protein sequence ID" value="AVO27550.1"/>
    <property type="molecule type" value="Genomic_DNA"/>
</dbReference>
<dbReference type="Proteomes" id="UP000238358">
    <property type="component" value="Chromosome"/>
</dbReference>
<gene>
    <name evidence="1" type="ORF">C6Y28_08005</name>
</gene>